<name>A0A7S3LAC0_9STRA</name>
<dbReference type="EMBL" id="HBIM01012239">
    <property type="protein sequence ID" value="CAE0412794.1"/>
    <property type="molecule type" value="Transcribed_RNA"/>
</dbReference>
<gene>
    <name evidence="2" type="ORF">ACOF00016_LOCUS10055</name>
</gene>
<evidence type="ECO:0000256" key="1">
    <source>
        <dbReference type="SAM" id="MobiDB-lite"/>
    </source>
</evidence>
<reference evidence="2" key="1">
    <citation type="submission" date="2021-01" db="EMBL/GenBank/DDBJ databases">
        <authorList>
            <person name="Corre E."/>
            <person name="Pelletier E."/>
            <person name="Niang G."/>
            <person name="Scheremetjew M."/>
            <person name="Finn R."/>
            <person name="Kale V."/>
            <person name="Holt S."/>
            <person name="Cochrane G."/>
            <person name="Meng A."/>
            <person name="Brown T."/>
            <person name="Cohen L."/>
        </authorList>
    </citation>
    <scope>NUCLEOTIDE SEQUENCE</scope>
    <source>
        <strain evidence="2">CCMP127</strain>
    </source>
</reference>
<evidence type="ECO:0000313" key="2">
    <source>
        <dbReference type="EMBL" id="CAE0412794.1"/>
    </source>
</evidence>
<dbReference type="AlphaFoldDB" id="A0A7S3LAC0"/>
<organism evidence="2">
    <name type="scientific">Amphora coffeiformis</name>
    <dbReference type="NCBI Taxonomy" id="265554"/>
    <lineage>
        <taxon>Eukaryota</taxon>
        <taxon>Sar</taxon>
        <taxon>Stramenopiles</taxon>
        <taxon>Ochrophyta</taxon>
        <taxon>Bacillariophyta</taxon>
        <taxon>Bacillariophyceae</taxon>
        <taxon>Bacillariophycidae</taxon>
        <taxon>Thalassiophysales</taxon>
        <taxon>Catenulaceae</taxon>
        <taxon>Amphora</taxon>
    </lineage>
</organism>
<sequence>MANGMNNDVVRICDSPTTPEMPDISPMTLHNLFERSLYYEDMGGHQPPDGAGSMQLNLGMESPPAANPVQQPLDPNALNQHLLQVLEEAIEMLSDFSGK</sequence>
<protein>
    <submittedName>
        <fullName evidence="2">Uncharacterized protein</fullName>
    </submittedName>
</protein>
<feature type="region of interest" description="Disordered" evidence="1">
    <location>
        <begin position="40"/>
        <end position="74"/>
    </location>
</feature>
<accession>A0A7S3LAC0</accession>
<proteinExistence type="predicted"/>